<feature type="transmembrane region" description="Helical" evidence="9">
    <location>
        <begin position="12"/>
        <end position="31"/>
    </location>
</feature>
<keyword evidence="9" id="KW-0812">Transmembrane</keyword>
<evidence type="ECO:0000256" key="9">
    <source>
        <dbReference type="SAM" id="Phobius"/>
    </source>
</evidence>
<keyword evidence="3" id="KW-0540">Nuclease</keyword>
<evidence type="ECO:0000313" key="12">
    <source>
        <dbReference type="Proteomes" id="UP000270620"/>
    </source>
</evidence>
<protein>
    <submittedName>
        <fullName evidence="11">Endonuclease</fullName>
    </submittedName>
</protein>
<organism evidence="11 12">
    <name type="scientific">Mangrovimonas spongiae</name>
    <dbReference type="NCBI Taxonomy" id="2494697"/>
    <lineage>
        <taxon>Bacteria</taxon>
        <taxon>Pseudomonadati</taxon>
        <taxon>Bacteroidota</taxon>
        <taxon>Flavobacteriia</taxon>
        <taxon>Flavobacteriales</taxon>
        <taxon>Flavobacteriaceae</taxon>
        <taxon>Mangrovimonas</taxon>
    </lineage>
</organism>
<dbReference type="PANTHER" id="PTHR15822">
    <property type="entry name" value="TRAF AND TNF RECEPTOR-ASSOCIATED PROTEIN"/>
    <property type="match status" value="1"/>
</dbReference>
<sequence length="342" mass="39900">MKKLKLLDKLIYLINALVATLLLLSYLLPFVPPKNFALLSVLSLSVPFLTLVNVLFFIYWLVKVKKQMLLSLFVLIIGYVSFGSVYKFSSSSGKTQFPETTLSVMNYNVRLFNLYEWIKEKHIEDSITSFIKRKSPDVLCVQEYHPHKSVNLSFFKYKYEKLSGKKTKYGQAIFSKYPIINSGSVAFPNTSNNAIFADIVKEKDTIRVYNTHLQSLRIDTNVDKLKQENSERLFKRVGETFKMQQLQTELFLKHKEQCNYKMIISGDFNNTAFSYVYKKIKGDLTDSFEEAGNGFGRTYDFKFFPVRIDFILADPTFKVERFKTFDEKFSDHYPIMTHLSLH</sequence>
<keyword evidence="9" id="KW-1133">Transmembrane helix</keyword>
<dbReference type="GO" id="GO:0004519">
    <property type="term" value="F:endonuclease activity"/>
    <property type="evidence" value="ECO:0007669"/>
    <property type="project" value="UniProtKB-KW"/>
</dbReference>
<dbReference type="AlphaFoldDB" id="A0A3R9USK2"/>
<gene>
    <name evidence="11" type="ORF">EJA19_09910</name>
</gene>
<keyword evidence="9" id="KW-0472">Membrane</keyword>
<dbReference type="EMBL" id="RWBG01000004">
    <property type="protein sequence ID" value="RSK39239.1"/>
    <property type="molecule type" value="Genomic_DNA"/>
</dbReference>
<evidence type="ECO:0000256" key="4">
    <source>
        <dbReference type="ARBA" id="ARBA00022723"/>
    </source>
</evidence>
<keyword evidence="11" id="KW-0255">Endonuclease</keyword>
<keyword evidence="8" id="KW-0234">DNA repair</keyword>
<feature type="transmembrane region" description="Helical" evidence="9">
    <location>
        <begin position="69"/>
        <end position="88"/>
    </location>
</feature>
<keyword evidence="4" id="KW-0479">Metal-binding</keyword>
<dbReference type="Gene3D" id="3.60.10.10">
    <property type="entry name" value="Endonuclease/exonuclease/phosphatase"/>
    <property type="match status" value="1"/>
</dbReference>
<name>A0A3R9USK2_9FLAO</name>
<evidence type="ECO:0000259" key="10">
    <source>
        <dbReference type="Pfam" id="PF03372"/>
    </source>
</evidence>
<feature type="domain" description="Endonuclease/exonuclease/phosphatase" evidence="10">
    <location>
        <begin position="106"/>
        <end position="332"/>
    </location>
</feature>
<dbReference type="GO" id="GO:0016787">
    <property type="term" value="F:hydrolase activity"/>
    <property type="evidence" value="ECO:0007669"/>
    <property type="project" value="UniProtKB-KW"/>
</dbReference>
<accession>A0A3R9USK2</accession>
<evidence type="ECO:0000256" key="3">
    <source>
        <dbReference type="ARBA" id="ARBA00022722"/>
    </source>
</evidence>
<keyword evidence="6" id="KW-0378">Hydrolase</keyword>
<dbReference type="Proteomes" id="UP000270620">
    <property type="component" value="Unassembled WGS sequence"/>
</dbReference>
<comment type="cofactor">
    <cofactor evidence="1">
        <name>Mn(2+)</name>
        <dbReference type="ChEBI" id="CHEBI:29035"/>
    </cofactor>
</comment>
<dbReference type="GO" id="GO:0006281">
    <property type="term" value="P:DNA repair"/>
    <property type="evidence" value="ECO:0007669"/>
    <property type="project" value="UniProtKB-KW"/>
</dbReference>
<evidence type="ECO:0000256" key="8">
    <source>
        <dbReference type="ARBA" id="ARBA00023204"/>
    </source>
</evidence>
<dbReference type="OrthoDB" id="635146at2"/>
<dbReference type="CDD" id="cd09084">
    <property type="entry name" value="EEP-2"/>
    <property type="match status" value="1"/>
</dbReference>
<evidence type="ECO:0000256" key="1">
    <source>
        <dbReference type="ARBA" id="ARBA00001936"/>
    </source>
</evidence>
<dbReference type="InterPro" id="IPR005135">
    <property type="entry name" value="Endo/exonuclease/phosphatase"/>
</dbReference>
<proteinExistence type="predicted"/>
<evidence type="ECO:0000256" key="6">
    <source>
        <dbReference type="ARBA" id="ARBA00022801"/>
    </source>
</evidence>
<keyword evidence="12" id="KW-1185">Reference proteome</keyword>
<dbReference type="Pfam" id="PF03372">
    <property type="entry name" value="Exo_endo_phos"/>
    <property type="match status" value="1"/>
</dbReference>
<evidence type="ECO:0000256" key="7">
    <source>
        <dbReference type="ARBA" id="ARBA00022842"/>
    </source>
</evidence>
<evidence type="ECO:0000256" key="5">
    <source>
        <dbReference type="ARBA" id="ARBA00022763"/>
    </source>
</evidence>
<dbReference type="RefSeq" id="WP_125468213.1">
    <property type="nucleotide sequence ID" value="NZ_RWBG01000004.1"/>
</dbReference>
<dbReference type="InterPro" id="IPR036691">
    <property type="entry name" value="Endo/exonu/phosph_ase_sf"/>
</dbReference>
<dbReference type="GO" id="GO:0046872">
    <property type="term" value="F:metal ion binding"/>
    <property type="evidence" value="ECO:0007669"/>
    <property type="project" value="UniProtKB-KW"/>
</dbReference>
<comment type="caution">
    <text evidence="11">The sequence shown here is derived from an EMBL/GenBank/DDBJ whole genome shotgun (WGS) entry which is preliminary data.</text>
</comment>
<dbReference type="SUPFAM" id="SSF56219">
    <property type="entry name" value="DNase I-like"/>
    <property type="match status" value="1"/>
</dbReference>
<evidence type="ECO:0000313" key="11">
    <source>
        <dbReference type="EMBL" id="RSK39239.1"/>
    </source>
</evidence>
<dbReference type="PANTHER" id="PTHR15822:SF4">
    <property type="entry name" value="TYROSYL-DNA PHOSPHODIESTERASE 2"/>
    <property type="match status" value="1"/>
</dbReference>
<feature type="transmembrane region" description="Helical" evidence="9">
    <location>
        <begin position="37"/>
        <end position="62"/>
    </location>
</feature>
<keyword evidence="7" id="KW-0460">Magnesium</keyword>
<dbReference type="InterPro" id="IPR051547">
    <property type="entry name" value="TDP2-like"/>
</dbReference>
<keyword evidence="5" id="KW-0227">DNA damage</keyword>
<evidence type="ECO:0000256" key="2">
    <source>
        <dbReference type="ARBA" id="ARBA00001946"/>
    </source>
</evidence>
<comment type="cofactor">
    <cofactor evidence="2">
        <name>Mg(2+)</name>
        <dbReference type="ChEBI" id="CHEBI:18420"/>
    </cofactor>
</comment>
<reference evidence="11 12" key="1">
    <citation type="submission" date="2018-12" db="EMBL/GenBank/DDBJ databases">
        <title>Mangrovimonas spongiae sp. nov., a novel member of the genus Mangrovimonas isolated from marine sponge.</title>
        <authorList>
            <person name="Zhuang L."/>
            <person name="Luo L."/>
        </authorList>
    </citation>
    <scope>NUCLEOTIDE SEQUENCE [LARGE SCALE GENOMIC DNA]</scope>
    <source>
        <strain evidence="11 12">HN-E26</strain>
    </source>
</reference>